<dbReference type="EMBL" id="DVGA01000092">
    <property type="protein sequence ID" value="HIQ79281.1"/>
    <property type="molecule type" value="Genomic_DNA"/>
</dbReference>
<dbReference type="InterPro" id="IPR013324">
    <property type="entry name" value="RNA_pol_sigma_r3/r4-like"/>
</dbReference>
<organism evidence="8 9">
    <name type="scientific">Candidatus Scatomorpha intestinavium</name>
    <dbReference type="NCBI Taxonomy" id="2840922"/>
    <lineage>
        <taxon>Bacteria</taxon>
        <taxon>Bacillati</taxon>
        <taxon>Bacillota</taxon>
        <taxon>Clostridia</taxon>
        <taxon>Eubacteriales</taxon>
        <taxon>Candidatus Scatomorpha</taxon>
    </lineage>
</organism>
<dbReference type="AlphaFoldDB" id="A0A9D1CT42"/>
<name>A0A9D1CT42_9FIRM</name>
<evidence type="ECO:0000259" key="6">
    <source>
        <dbReference type="Pfam" id="PF04542"/>
    </source>
</evidence>
<protein>
    <submittedName>
        <fullName evidence="8">RNA polymerase sigma factor</fullName>
    </submittedName>
</protein>
<evidence type="ECO:0000256" key="2">
    <source>
        <dbReference type="ARBA" id="ARBA00023015"/>
    </source>
</evidence>
<dbReference type="PANTHER" id="PTHR43133:SF25">
    <property type="entry name" value="RNA POLYMERASE SIGMA FACTOR RFAY-RELATED"/>
    <property type="match status" value="1"/>
</dbReference>
<keyword evidence="2" id="KW-0805">Transcription regulation</keyword>
<evidence type="ECO:0000259" key="7">
    <source>
        <dbReference type="Pfam" id="PF04545"/>
    </source>
</evidence>
<comment type="caution">
    <text evidence="8">The sequence shown here is derived from an EMBL/GenBank/DDBJ whole genome shotgun (WGS) entry which is preliminary data.</text>
</comment>
<dbReference type="SUPFAM" id="SSF88946">
    <property type="entry name" value="Sigma2 domain of RNA polymerase sigma factors"/>
    <property type="match status" value="1"/>
</dbReference>
<gene>
    <name evidence="8" type="ORF">IAB77_08500</name>
</gene>
<evidence type="ECO:0000313" key="9">
    <source>
        <dbReference type="Proteomes" id="UP000824262"/>
    </source>
</evidence>
<evidence type="ECO:0000256" key="5">
    <source>
        <dbReference type="ARBA" id="ARBA00023163"/>
    </source>
</evidence>
<keyword evidence="3" id="KW-0731">Sigma factor</keyword>
<feature type="domain" description="RNA polymerase sigma-70 region 2" evidence="6">
    <location>
        <begin position="21"/>
        <end position="87"/>
    </location>
</feature>
<dbReference type="GO" id="GO:0006352">
    <property type="term" value="P:DNA-templated transcription initiation"/>
    <property type="evidence" value="ECO:0007669"/>
    <property type="project" value="InterPro"/>
</dbReference>
<dbReference type="Gene3D" id="1.10.1740.10">
    <property type="match status" value="1"/>
</dbReference>
<dbReference type="PANTHER" id="PTHR43133">
    <property type="entry name" value="RNA POLYMERASE ECF-TYPE SIGMA FACTO"/>
    <property type="match status" value="1"/>
</dbReference>
<dbReference type="Pfam" id="PF04545">
    <property type="entry name" value="Sigma70_r4"/>
    <property type="match status" value="1"/>
</dbReference>
<dbReference type="InterPro" id="IPR007627">
    <property type="entry name" value="RNA_pol_sigma70_r2"/>
</dbReference>
<dbReference type="GO" id="GO:0003677">
    <property type="term" value="F:DNA binding"/>
    <property type="evidence" value="ECO:0007669"/>
    <property type="project" value="UniProtKB-KW"/>
</dbReference>
<feature type="domain" description="RNA polymerase sigma-70 region 4" evidence="7">
    <location>
        <begin position="114"/>
        <end position="163"/>
    </location>
</feature>
<keyword evidence="5" id="KW-0804">Transcription</keyword>
<comment type="similarity">
    <text evidence="1">Belongs to the sigma-70 factor family. ECF subfamily.</text>
</comment>
<reference evidence="8" key="1">
    <citation type="submission" date="2020-10" db="EMBL/GenBank/DDBJ databases">
        <authorList>
            <person name="Gilroy R."/>
        </authorList>
    </citation>
    <scope>NUCLEOTIDE SEQUENCE</scope>
    <source>
        <strain evidence="8">ChiBcolR7-354</strain>
    </source>
</reference>
<dbReference type="Proteomes" id="UP000824262">
    <property type="component" value="Unassembled WGS sequence"/>
</dbReference>
<reference evidence="8" key="2">
    <citation type="journal article" date="2021" name="PeerJ">
        <title>Extensive microbial diversity within the chicken gut microbiome revealed by metagenomics and culture.</title>
        <authorList>
            <person name="Gilroy R."/>
            <person name="Ravi A."/>
            <person name="Getino M."/>
            <person name="Pursley I."/>
            <person name="Horton D.L."/>
            <person name="Alikhan N.F."/>
            <person name="Baker D."/>
            <person name="Gharbi K."/>
            <person name="Hall N."/>
            <person name="Watson M."/>
            <person name="Adriaenssens E.M."/>
            <person name="Foster-Nyarko E."/>
            <person name="Jarju S."/>
            <person name="Secka A."/>
            <person name="Antonio M."/>
            <person name="Oren A."/>
            <person name="Chaudhuri R.R."/>
            <person name="La Ragione R."/>
            <person name="Hildebrand F."/>
            <person name="Pallen M.J."/>
        </authorList>
    </citation>
    <scope>NUCLEOTIDE SEQUENCE</scope>
    <source>
        <strain evidence="8">ChiBcolR7-354</strain>
    </source>
</reference>
<dbReference type="GO" id="GO:0016987">
    <property type="term" value="F:sigma factor activity"/>
    <property type="evidence" value="ECO:0007669"/>
    <property type="project" value="UniProtKB-KW"/>
</dbReference>
<evidence type="ECO:0000256" key="1">
    <source>
        <dbReference type="ARBA" id="ARBA00010641"/>
    </source>
</evidence>
<evidence type="ECO:0000256" key="3">
    <source>
        <dbReference type="ARBA" id="ARBA00023082"/>
    </source>
</evidence>
<evidence type="ECO:0000256" key="4">
    <source>
        <dbReference type="ARBA" id="ARBA00023125"/>
    </source>
</evidence>
<dbReference type="CDD" id="cd06171">
    <property type="entry name" value="Sigma70_r4"/>
    <property type="match status" value="1"/>
</dbReference>
<evidence type="ECO:0000313" key="8">
    <source>
        <dbReference type="EMBL" id="HIQ79281.1"/>
    </source>
</evidence>
<dbReference type="Pfam" id="PF04542">
    <property type="entry name" value="Sigma70_r2"/>
    <property type="match status" value="1"/>
</dbReference>
<dbReference type="Gene3D" id="1.10.10.10">
    <property type="entry name" value="Winged helix-like DNA-binding domain superfamily/Winged helix DNA-binding domain"/>
    <property type="match status" value="1"/>
</dbReference>
<sequence length="165" mass="18810">MPDEELFKRLEGGDLSALDELVRAHYPEILSYCRRHTPDEQSAEDAAQETFLKAVRHLGAYMQRGKFRAWLYKIAANTCTDCYRKNRAGDPLPEGGYTDPGFERAELAQDLDAALAALPDAQREVVLLRYIHDLKLREVSEVLDVPLRTVQSRERAALRALRKLL</sequence>
<dbReference type="InterPro" id="IPR036388">
    <property type="entry name" value="WH-like_DNA-bd_sf"/>
</dbReference>
<dbReference type="InterPro" id="IPR013325">
    <property type="entry name" value="RNA_pol_sigma_r2"/>
</dbReference>
<proteinExistence type="inferred from homology"/>
<accession>A0A9D1CT42</accession>
<keyword evidence="4" id="KW-0238">DNA-binding</keyword>
<dbReference type="SUPFAM" id="SSF88659">
    <property type="entry name" value="Sigma3 and sigma4 domains of RNA polymerase sigma factors"/>
    <property type="match status" value="1"/>
</dbReference>
<dbReference type="InterPro" id="IPR014284">
    <property type="entry name" value="RNA_pol_sigma-70_dom"/>
</dbReference>
<dbReference type="InterPro" id="IPR007630">
    <property type="entry name" value="RNA_pol_sigma70_r4"/>
</dbReference>
<dbReference type="InterPro" id="IPR039425">
    <property type="entry name" value="RNA_pol_sigma-70-like"/>
</dbReference>
<dbReference type="NCBIfam" id="TIGR02937">
    <property type="entry name" value="sigma70-ECF"/>
    <property type="match status" value="1"/>
</dbReference>